<organism evidence="1 2">
    <name type="scientific">Pyronema omphalodes (strain CBS 100304)</name>
    <name type="common">Pyronema confluens</name>
    <dbReference type="NCBI Taxonomy" id="1076935"/>
    <lineage>
        <taxon>Eukaryota</taxon>
        <taxon>Fungi</taxon>
        <taxon>Dikarya</taxon>
        <taxon>Ascomycota</taxon>
        <taxon>Pezizomycotina</taxon>
        <taxon>Pezizomycetes</taxon>
        <taxon>Pezizales</taxon>
        <taxon>Pyronemataceae</taxon>
        <taxon>Pyronema</taxon>
    </lineage>
</organism>
<accession>U4L1I3</accession>
<dbReference type="AlphaFoldDB" id="U4L1I3"/>
<proteinExistence type="predicted"/>
<sequence>MQLPWCRCCARINSACRRRWPPPIFSGQFWRVEWSISRIPSPHTTADLMQLP</sequence>
<evidence type="ECO:0000313" key="2">
    <source>
        <dbReference type="Proteomes" id="UP000018144"/>
    </source>
</evidence>
<keyword evidence="2" id="KW-1185">Reference proteome</keyword>
<evidence type="ECO:0000313" key="1">
    <source>
        <dbReference type="EMBL" id="CCX05959.1"/>
    </source>
</evidence>
<dbReference type="Proteomes" id="UP000018144">
    <property type="component" value="Unassembled WGS sequence"/>
</dbReference>
<gene>
    <name evidence="1" type="ORF">PCON_05546</name>
</gene>
<name>U4L1I3_PYROM</name>
<reference evidence="1 2" key="1">
    <citation type="journal article" date="2013" name="PLoS Genet.">
        <title>The genome and development-dependent transcriptomes of Pyronema confluens: a window into fungal evolution.</title>
        <authorList>
            <person name="Traeger S."/>
            <person name="Altegoer F."/>
            <person name="Freitag M."/>
            <person name="Gabaldon T."/>
            <person name="Kempken F."/>
            <person name="Kumar A."/>
            <person name="Marcet-Houben M."/>
            <person name="Poggeler S."/>
            <person name="Stajich J.E."/>
            <person name="Nowrousian M."/>
        </authorList>
    </citation>
    <scope>NUCLEOTIDE SEQUENCE [LARGE SCALE GENOMIC DNA]</scope>
    <source>
        <strain evidence="2">CBS 100304</strain>
        <tissue evidence="1">Vegetative mycelium</tissue>
    </source>
</reference>
<protein>
    <submittedName>
        <fullName evidence="1">Uncharacterized protein</fullName>
    </submittedName>
</protein>
<dbReference type="EMBL" id="HF935278">
    <property type="protein sequence ID" value="CCX05959.1"/>
    <property type="molecule type" value="Genomic_DNA"/>
</dbReference>